<evidence type="ECO:0000256" key="5">
    <source>
        <dbReference type="ARBA" id="ARBA00022692"/>
    </source>
</evidence>
<gene>
    <name evidence="10" type="primary">mscL</name>
    <name evidence="11" type="ORF">CFN03_01315</name>
</gene>
<dbReference type="Gene3D" id="1.10.1200.120">
    <property type="entry name" value="Large-conductance mechanosensitive channel, MscL, domain 1"/>
    <property type="match status" value="1"/>
</dbReference>
<comment type="subcellular location">
    <subcellularLocation>
        <location evidence="1 10">Cell membrane</location>
        <topology evidence="1 10">Multi-pass membrane protein</topology>
    </subcellularLocation>
</comment>
<evidence type="ECO:0000256" key="1">
    <source>
        <dbReference type="ARBA" id="ARBA00004651"/>
    </source>
</evidence>
<protein>
    <recommendedName>
        <fullName evidence="10">Large-conductance mechanosensitive channel</fullName>
    </recommendedName>
</protein>
<dbReference type="PANTHER" id="PTHR30266">
    <property type="entry name" value="MECHANOSENSITIVE CHANNEL MSCL"/>
    <property type="match status" value="1"/>
</dbReference>
<comment type="function">
    <text evidence="10">Channel that opens in response to stretch forces in the membrane lipid bilayer. May participate in the regulation of osmotic pressure changes within the cell.</text>
</comment>
<evidence type="ECO:0000256" key="3">
    <source>
        <dbReference type="ARBA" id="ARBA00022448"/>
    </source>
</evidence>
<reference evidence="11 12" key="1">
    <citation type="submission" date="2017-07" db="EMBL/GenBank/DDBJ databases">
        <title>Shotgun whole genome sequences of three halophilic bacterial isolates.</title>
        <authorList>
            <person name="Pozzo T."/>
            <person name="Higdon S.M."/>
            <person name="Quillaguaman J."/>
        </authorList>
    </citation>
    <scope>NUCLEOTIDE SEQUENCE [LARGE SCALE GENOMIC DNA]</scope>
    <source>
        <strain evidence="11 12">BU-1</strain>
    </source>
</reference>
<keyword evidence="5 10" id="KW-0812">Transmembrane</keyword>
<dbReference type="PRINTS" id="PR01264">
    <property type="entry name" value="MECHCHANNEL"/>
</dbReference>
<comment type="caution">
    <text evidence="11">The sequence shown here is derived from an EMBL/GenBank/DDBJ whole genome shotgun (WGS) entry which is preliminary data.</text>
</comment>
<comment type="subunit">
    <text evidence="10">Homopentamer.</text>
</comment>
<dbReference type="SUPFAM" id="SSF81330">
    <property type="entry name" value="Gated mechanosensitive channel"/>
    <property type="match status" value="1"/>
</dbReference>
<dbReference type="PROSITE" id="PS01327">
    <property type="entry name" value="MSCL"/>
    <property type="match status" value="1"/>
</dbReference>
<evidence type="ECO:0000256" key="2">
    <source>
        <dbReference type="ARBA" id="ARBA00007254"/>
    </source>
</evidence>
<evidence type="ECO:0000256" key="10">
    <source>
        <dbReference type="HAMAP-Rule" id="MF_00115"/>
    </source>
</evidence>
<dbReference type="InterPro" id="IPR019823">
    <property type="entry name" value="Mechanosensitive_channel_CS"/>
</dbReference>
<dbReference type="GO" id="GO:0008381">
    <property type="term" value="F:mechanosensitive monoatomic ion channel activity"/>
    <property type="evidence" value="ECO:0007669"/>
    <property type="project" value="UniProtKB-UniRule"/>
</dbReference>
<evidence type="ECO:0000256" key="7">
    <source>
        <dbReference type="ARBA" id="ARBA00023065"/>
    </source>
</evidence>
<dbReference type="InterPro" id="IPR036019">
    <property type="entry name" value="MscL_channel"/>
</dbReference>
<proteinExistence type="inferred from homology"/>
<dbReference type="Pfam" id="PF01741">
    <property type="entry name" value="MscL"/>
    <property type="match status" value="1"/>
</dbReference>
<feature type="transmembrane region" description="Helical" evidence="10">
    <location>
        <begin position="62"/>
        <end position="86"/>
    </location>
</feature>
<evidence type="ECO:0000256" key="6">
    <source>
        <dbReference type="ARBA" id="ARBA00022989"/>
    </source>
</evidence>
<name>A0A265E8U4_9STAP</name>
<evidence type="ECO:0000256" key="4">
    <source>
        <dbReference type="ARBA" id="ARBA00022475"/>
    </source>
</evidence>
<dbReference type="Proteomes" id="UP000216682">
    <property type="component" value="Unassembled WGS sequence"/>
</dbReference>
<keyword evidence="9 10" id="KW-0407">Ion channel</keyword>
<accession>A0A265E8U4</accession>
<dbReference type="EMBL" id="NPEZ01000001">
    <property type="protein sequence ID" value="OZT77950.1"/>
    <property type="molecule type" value="Genomic_DNA"/>
</dbReference>
<dbReference type="NCBIfam" id="TIGR00220">
    <property type="entry name" value="mscL"/>
    <property type="match status" value="1"/>
</dbReference>
<keyword evidence="6 10" id="KW-1133">Transmembrane helix</keyword>
<feature type="transmembrane region" description="Helical" evidence="10">
    <location>
        <begin position="20"/>
        <end position="42"/>
    </location>
</feature>
<dbReference type="GO" id="GO:0005886">
    <property type="term" value="C:plasma membrane"/>
    <property type="evidence" value="ECO:0007669"/>
    <property type="project" value="UniProtKB-SubCell"/>
</dbReference>
<organism evidence="11 12">
    <name type="scientific">Salinicoccus roseus</name>
    <dbReference type="NCBI Taxonomy" id="45670"/>
    <lineage>
        <taxon>Bacteria</taxon>
        <taxon>Bacillati</taxon>
        <taxon>Bacillota</taxon>
        <taxon>Bacilli</taxon>
        <taxon>Bacillales</taxon>
        <taxon>Staphylococcaceae</taxon>
        <taxon>Salinicoccus</taxon>
    </lineage>
</organism>
<evidence type="ECO:0000256" key="8">
    <source>
        <dbReference type="ARBA" id="ARBA00023136"/>
    </source>
</evidence>
<comment type="similarity">
    <text evidence="2 10">Belongs to the MscL family.</text>
</comment>
<keyword evidence="7 10" id="KW-0406">Ion transport</keyword>
<evidence type="ECO:0000256" key="9">
    <source>
        <dbReference type="ARBA" id="ARBA00023303"/>
    </source>
</evidence>
<dbReference type="PANTHER" id="PTHR30266:SF2">
    <property type="entry name" value="LARGE-CONDUCTANCE MECHANOSENSITIVE CHANNEL"/>
    <property type="match status" value="1"/>
</dbReference>
<dbReference type="InterPro" id="IPR001185">
    <property type="entry name" value="MS_channel"/>
</dbReference>
<sequence>MIMWQEFKDFILRGNVLDLAVAVVIGAAFSKIVTALVENILMPSIALIFGNTDFTSEWAYKGITYGVFIQAIIDFLIIAAAIFVFIKAVNLLTRNRFVEEAAEDEQTVLLREIRDALKKEDANS</sequence>
<dbReference type="InterPro" id="IPR037673">
    <property type="entry name" value="MSC/AndL"/>
</dbReference>
<keyword evidence="8 10" id="KW-0472">Membrane</keyword>
<keyword evidence="3 10" id="KW-0813">Transport</keyword>
<evidence type="ECO:0000313" key="12">
    <source>
        <dbReference type="Proteomes" id="UP000216682"/>
    </source>
</evidence>
<dbReference type="HAMAP" id="MF_00115">
    <property type="entry name" value="MscL"/>
    <property type="match status" value="1"/>
</dbReference>
<keyword evidence="4 10" id="KW-1003">Cell membrane</keyword>
<evidence type="ECO:0000313" key="11">
    <source>
        <dbReference type="EMBL" id="OZT77950.1"/>
    </source>
</evidence>
<dbReference type="AlphaFoldDB" id="A0A265E8U4"/>